<dbReference type="SUPFAM" id="SSF56327">
    <property type="entry name" value="LDH C-terminal domain-like"/>
    <property type="match status" value="1"/>
</dbReference>
<evidence type="ECO:0000313" key="1">
    <source>
        <dbReference type="EMBL" id="GFZ82825.1"/>
    </source>
</evidence>
<dbReference type="Gene3D" id="3.90.110.10">
    <property type="entry name" value="Lactate dehydrogenase/glycoside hydrolase, family 4, C-terminal"/>
    <property type="match status" value="1"/>
</dbReference>
<reference evidence="2" key="1">
    <citation type="journal article" date="2019" name="Int. J. Syst. Evol. Microbiol.">
        <title>The Global Catalogue of Microorganisms (GCM) 10K type strain sequencing project: providing services to taxonomists for standard genome sequencing and annotation.</title>
        <authorList>
            <consortium name="The Broad Institute Genomics Platform"/>
            <consortium name="The Broad Institute Genome Sequencing Center for Infectious Disease"/>
            <person name="Wu L."/>
            <person name="Ma J."/>
        </authorList>
    </citation>
    <scope>NUCLEOTIDE SEQUENCE [LARGE SCALE GENOMIC DNA]</scope>
    <source>
        <strain evidence="2">CGMCC 1.15043</strain>
    </source>
</reference>
<name>A0ABQ1ERE0_9BACL</name>
<keyword evidence="2" id="KW-1185">Reference proteome</keyword>
<accession>A0ABQ1ERE0</accession>
<organism evidence="1 2">
    <name type="scientific">Paenibacillus marchantiophytorum</name>
    <dbReference type="NCBI Taxonomy" id="1619310"/>
    <lineage>
        <taxon>Bacteria</taxon>
        <taxon>Bacillati</taxon>
        <taxon>Bacillota</taxon>
        <taxon>Bacilli</taxon>
        <taxon>Bacillales</taxon>
        <taxon>Paenibacillaceae</taxon>
        <taxon>Paenibacillus</taxon>
    </lineage>
</organism>
<proteinExistence type="predicted"/>
<dbReference type="InterPro" id="IPR015955">
    <property type="entry name" value="Lactate_DH/Glyco_Ohase_4_C"/>
</dbReference>
<sequence length="44" mass="4830">MKSSYNDSRDIQTLNVVNLGILDFLLDNSVIEANCVLRSGCNGK</sequence>
<comment type="caution">
    <text evidence="1">The sequence shown here is derived from an EMBL/GenBank/DDBJ whole genome shotgun (WGS) entry which is preliminary data.</text>
</comment>
<protein>
    <submittedName>
        <fullName evidence="1">Uncharacterized protein</fullName>
    </submittedName>
</protein>
<evidence type="ECO:0000313" key="2">
    <source>
        <dbReference type="Proteomes" id="UP000615455"/>
    </source>
</evidence>
<gene>
    <name evidence="1" type="ORF">GCM10008018_30890</name>
</gene>
<dbReference type="EMBL" id="BMHE01000014">
    <property type="protein sequence ID" value="GFZ82825.1"/>
    <property type="molecule type" value="Genomic_DNA"/>
</dbReference>
<dbReference type="Proteomes" id="UP000615455">
    <property type="component" value="Unassembled WGS sequence"/>
</dbReference>